<dbReference type="GO" id="GO:0005829">
    <property type="term" value="C:cytosol"/>
    <property type="evidence" value="ECO:0007669"/>
    <property type="project" value="TreeGrafter"/>
</dbReference>
<dbReference type="Gene3D" id="4.10.430.10">
    <property type="entry name" value="Histone-like protein H-NS, C-terminal domain"/>
    <property type="match status" value="1"/>
</dbReference>
<dbReference type="SUPFAM" id="SSF81273">
    <property type="entry name" value="H-NS histone-like proteins"/>
    <property type="match status" value="1"/>
</dbReference>
<proteinExistence type="inferred from homology"/>
<evidence type="ECO:0000256" key="6">
    <source>
        <dbReference type="SAM" id="MobiDB-lite"/>
    </source>
</evidence>
<evidence type="ECO:0000256" key="4">
    <source>
        <dbReference type="ARBA" id="ARBA00023125"/>
    </source>
</evidence>
<keyword evidence="3" id="KW-0963">Cytoplasm</keyword>
<keyword evidence="5" id="KW-0175">Coiled coil</keyword>
<dbReference type="SMART" id="SM00528">
    <property type="entry name" value="HNS"/>
    <property type="match status" value="1"/>
</dbReference>
<dbReference type="GO" id="GO:0001217">
    <property type="term" value="F:DNA-binding transcription repressor activity"/>
    <property type="evidence" value="ECO:0007669"/>
    <property type="project" value="TreeGrafter"/>
</dbReference>
<keyword evidence="4 8" id="KW-0238">DNA-binding</keyword>
<dbReference type="GO" id="GO:0000976">
    <property type="term" value="F:transcription cis-regulatory region binding"/>
    <property type="evidence" value="ECO:0007669"/>
    <property type="project" value="TreeGrafter"/>
</dbReference>
<dbReference type="GO" id="GO:0003680">
    <property type="term" value="F:minor groove of adenine-thymine-rich DNA binding"/>
    <property type="evidence" value="ECO:0007669"/>
    <property type="project" value="TreeGrafter"/>
</dbReference>
<name>A0A1R3X427_9RHOB</name>
<dbReference type="PANTHER" id="PTHR38097:SF2">
    <property type="entry name" value="DNA-BINDING PROTEIN STPA"/>
    <property type="match status" value="1"/>
</dbReference>
<dbReference type="GO" id="GO:0009295">
    <property type="term" value="C:nucleoid"/>
    <property type="evidence" value="ECO:0007669"/>
    <property type="project" value="UniProtKB-SubCell"/>
</dbReference>
<comment type="subcellular location">
    <subcellularLocation>
        <location evidence="1">Cytoplasm</location>
        <location evidence="1">Nucleoid</location>
    </subcellularLocation>
</comment>
<evidence type="ECO:0000256" key="2">
    <source>
        <dbReference type="ARBA" id="ARBA00010610"/>
    </source>
</evidence>
<gene>
    <name evidence="8" type="ORF">SAMN05421665_2038</name>
</gene>
<evidence type="ECO:0000259" key="7">
    <source>
        <dbReference type="SMART" id="SM00528"/>
    </source>
</evidence>
<sequence>MNPDLKSMTRKELEKLQARVEKALARVTENEKKAARAAAEKAAAAHGFSLAEITGTAPAIRGPKPKSGPKATSPAKYKNPSDPTQTWTGKGRQPQWFKAAIKAGTSPDNMEA</sequence>
<evidence type="ECO:0000256" key="1">
    <source>
        <dbReference type="ARBA" id="ARBA00004453"/>
    </source>
</evidence>
<dbReference type="PANTHER" id="PTHR38097">
    <property type="match status" value="1"/>
</dbReference>
<protein>
    <submittedName>
        <fullName evidence="8">DNA-binding protein H-NS</fullName>
    </submittedName>
</protein>
<dbReference type="Pfam" id="PF00816">
    <property type="entry name" value="Histone_HNS"/>
    <property type="match status" value="1"/>
</dbReference>
<reference evidence="9" key="1">
    <citation type="submission" date="2017-01" db="EMBL/GenBank/DDBJ databases">
        <authorList>
            <person name="Varghese N."/>
            <person name="Submissions S."/>
        </authorList>
    </citation>
    <scope>NUCLEOTIDE SEQUENCE [LARGE SCALE GENOMIC DNA]</scope>
    <source>
        <strain evidence="9">DSM 29591</strain>
    </source>
</reference>
<dbReference type="InterPro" id="IPR027444">
    <property type="entry name" value="H-NS_C_dom"/>
</dbReference>
<feature type="domain" description="DNA-binding protein H-NS-like C-terminal" evidence="7">
    <location>
        <begin position="67"/>
        <end position="112"/>
    </location>
</feature>
<evidence type="ECO:0000256" key="5">
    <source>
        <dbReference type="SAM" id="Coils"/>
    </source>
</evidence>
<dbReference type="AlphaFoldDB" id="A0A1R3X427"/>
<organism evidence="8 9">
    <name type="scientific">Yoonia rosea</name>
    <dbReference type="NCBI Taxonomy" id="287098"/>
    <lineage>
        <taxon>Bacteria</taxon>
        <taxon>Pseudomonadati</taxon>
        <taxon>Pseudomonadota</taxon>
        <taxon>Alphaproteobacteria</taxon>
        <taxon>Rhodobacterales</taxon>
        <taxon>Paracoccaceae</taxon>
        <taxon>Yoonia</taxon>
    </lineage>
</organism>
<comment type="similarity">
    <text evidence="2">Belongs to the histone-like protein H-NS family.</text>
</comment>
<evidence type="ECO:0000313" key="9">
    <source>
        <dbReference type="Proteomes" id="UP000186997"/>
    </source>
</evidence>
<feature type="coiled-coil region" evidence="5">
    <location>
        <begin position="6"/>
        <end position="40"/>
    </location>
</feature>
<dbReference type="GO" id="GO:0032993">
    <property type="term" value="C:protein-DNA complex"/>
    <property type="evidence" value="ECO:0007669"/>
    <property type="project" value="TreeGrafter"/>
</dbReference>
<dbReference type="GO" id="GO:0003681">
    <property type="term" value="F:bent DNA binding"/>
    <property type="evidence" value="ECO:0007669"/>
    <property type="project" value="TreeGrafter"/>
</dbReference>
<evidence type="ECO:0000313" key="8">
    <source>
        <dbReference type="EMBL" id="SIT85348.1"/>
    </source>
</evidence>
<dbReference type="STRING" id="287098.SAMN05421665_2038"/>
<dbReference type="Proteomes" id="UP000186997">
    <property type="component" value="Unassembled WGS sequence"/>
</dbReference>
<evidence type="ECO:0000256" key="3">
    <source>
        <dbReference type="ARBA" id="ARBA00022490"/>
    </source>
</evidence>
<dbReference type="InterPro" id="IPR037150">
    <property type="entry name" value="H-NS_C_dom_sf"/>
</dbReference>
<feature type="region of interest" description="Disordered" evidence="6">
    <location>
        <begin position="55"/>
        <end position="95"/>
    </location>
</feature>
<keyword evidence="9" id="KW-1185">Reference proteome</keyword>
<dbReference type="EMBL" id="FTPR01000001">
    <property type="protein sequence ID" value="SIT85348.1"/>
    <property type="molecule type" value="Genomic_DNA"/>
</dbReference>
<accession>A0A1R3X427</accession>
<dbReference type="OrthoDB" id="5297879at2"/>